<dbReference type="InterPro" id="IPR014710">
    <property type="entry name" value="RmlC-like_jellyroll"/>
</dbReference>
<dbReference type="Gene3D" id="2.60.120.10">
    <property type="entry name" value="Jelly Rolls"/>
    <property type="match status" value="2"/>
</dbReference>
<keyword evidence="1 2" id="KW-0413">Isomerase</keyword>
<dbReference type="InterPro" id="IPR024203">
    <property type="entry name" value="Deoxy-glucuronate_isom_IolB"/>
</dbReference>
<dbReference type="RefSeq" id="WP_203800430.1">
    <property type="nucleotide sequence ID" value="NZ_BAAAQE010000034.1"/>
</dbReference>
<evidence type="ECO:0000313" key="3">
    <source>
        <dbReference type="Proteomes" id="UP000612282"/>
    </source>
</evidence>
<dbReference type="PANTHER" id="PTHR39193:SF1">
    <property type="entry name" value="5-DEOXY-GLUCURONATE ISOMERASE"/>
    <property type="match status" value="1"/>
</dbReference>
<dbReference type="SUPFAM" id="SSF51182">
    <property type="entry name" value="RmlC-like cupins"/>
    <property type="match status" value="1"/>
</dbReference>
<dbReference type="GO" id="GO:0016853">
    <property type="term" value="F:isomerase activity"/>
    <property type="evidence" value="ECO:0007669"/>
    <property type="project" value="UniProtKB-KW"/>
</dbReference>
<accession>A0ABQ3XGD0</accession>
<reference evidence="2 3" key="1">
    <citation type="submission" date="2021-01" db="EMBL/GenBank/DDBJ databases">
        <title>Whole genome shotgun sequence of Actinoplanes couchii NBRC 106145.</title>
        <authorList>
            <person name="Komaki H."/>
            <person name="Tamura T."/>
        </authorList>
    </citation>
    <scope>NUCLEOTIDE SEQUENCE [LARGE SCALE GENOMIC DNA]</scope>
    <source>
        <strain evidence="2 3">NBRC 106145</strain>
    </source>
</reference>
<dbReference type="InterPro" id="IPR011051">
    <property type="entry name" value="RmlC_Cupin_sf"/>
</dbReference>
<dbReference type="EMBL" id="BOMG01000073">
    <property type="protein sequence ID" value="GID57527.1"/>
    <property type="molecule type" value="Genomic_DNA"/>
</dbReference>
<organism evidence="2 3">
    <name type="scientific">Actinoplanes couchii</name>
    <dbReference type="NCBI Taxonomy" id="403638"/>
    <lineage>
        <taxon>Bacteria</taxon>
        <taxon>Bacillati</taxon>
        <taxon>Actinomycetota</taxon>
        <taxon>Actinomycetes</taxon>
        <taxon>Micromonosporales</taxon>
        <taxon>Micromonosporaceae</taxon>
        <taxon>Actinoplanes</taxon>
    </lineage>
</organism>
<proteinExistence type="predicted"/>
<dbReference type="Pfam" id="PF04962">
    <property type="entry name" value="KduI"/>
    <property type="match status" value="1"/>
</dbReference>
<gene>
    <name evidence="2" type="ORF">Aco03nite_059310</name>
</gene>
<dbReference type="InterPro" id="IPR021120">
    <property type="entry name" value="KduI/IolB_isomerase"/>
</dbReference>
<sequence>MKVPRGTTGERPFDVYVTLNGTGLRVVTLAVGGRVRFGTGDDEVLVVPLLGGCDVACDDERMTLTGRRSVFARGTDVAYLPRGTTATLRAPNGGRFALPAARAGRDLPFRYGAAEDTPDTFATDRLIAREVLVPGGSRSPDENGPGEIRYYEVTSGHGYQLVHGSPIEVRTGDVVLLPECAPAVAAPGHDLYHLSVRVGQFSGMTST</sequence>
<name>A0ABQ3XGD0_9ACTN</name>
<evidence type="ECO:0000256" key="1">
    <source>
        <dbReference type="ARBA" id="ARBA00023235"/>
    </source>
</evidence>
<dbReference type="PANTHER" id="PTHR39193">
    <property type="entry name" value="5-DEOXY-GLUCURONATE ISOMERASE"/>
    <property type="match status" value="1"/>
</dbReference>
<keyword evidence="3" id="KW-1185">Reference proteome</keyword>
<evidence type="ECO:0000313" key="2">
    <source>
        <dbReference type="EMBL" id="GID57527.1"/>
    </source>
</evidence>
<protein>
    <submittedName>
        <fullName evidence="2">5-deoxy-glucuronate isomerase</fullName>
    </submittedName>
</protein>
<dbReference type="Proteomes" id="UP000612282">
    <property type="component" value="Unassembled WGS sequence"/>
</dbReference>
<comment type="caution">
    <text evidence="2">The sequence shown here is derived from an EMBL/GenBank/DDBJ whole genome shotgun (WGS) entry which is preliminary data.</text>
</comment>